<proteinExistence type="inferred from homology"/>
<dbReference type="PANTHER" id="PTHR13337:SF2">
    <property type="entry name" value="SUCCINATE DEHYDROGENASE [UBIQUINONE] CYTOCHROME B SMALL SUBUNIT, MITOCHONDRIAL"/>
    <property type="match status" value="1"/>
</dbReference>
<dbReference type="EMBL" id="LT554349">
    <property type="protein sequence ID" value="SAM04154.1"/>
    <property type="molecule type" value="Genomic_DNA"/>
</dbReference>
<keyword evidence="5 12" id="KW-0999">Mitochondrion inner membrane</keyword>
<dbReference type="STRING" id="4829.A0A163JXE2"/>
<feature type="binding site" evidence="10">
    <location>
        <position position="103"/>
    </location>
    <ligand>
        <name>a ubiquinone</name>
        <dbReference type="ChEBI" id="CHEBI:16389"/>
        <note>ligand shared with IP/SDHB</note>
    </ligand>
</feature>
<evidence type="ECO:0000256" key="6">
    <source>
        <dbReference type="ARBA" id="ARBA00022946"/>
    </source>
</evidence>
<keyword evidence="8 12" id="KW-0496">Mitochondrion</keyword>
<keyword evidence="9 12" id="KW-0472">Membrane</keyword>
<dbReference type="Pfam" id="PF05328">
    <property type="entry name" value="CybS"/>
    <property type="match status" value="1"/>
</dbReference>
<evidence type="ECO:0000256" key="9">
    <source>
        <dbReference type="ARBA" id="ARBA00023136"/>
    </source>
</evidence>
<evidence type="ECO:0000256" key="11">
    <source>
        <dbReference type="PIRSR" id="PIRSR607992-2"/>
    </source>
</evidence>
<dbReference type="AlphaFoldDB" id="A0A163JXE2"/>
<dbReference type="GO" id="GO:0020037">
    <property type="term" value="F:heme binding"/>
    <property type="evidence" value="ECO:0007669"/>
    <property type="project" value="TreeGrafter"/>
</dbReference>
<dbReference type="InterPro" id="IPR007992">
    <property type="entry name" value="CybS"/>
</dbReference>
<keyword evidence="3" id="KW-0813">Transport</keyword>
<keyword evidence="14" id="KW-1185">Reference proteome</keyword>
<dbReference type="GO" id="GO:0048039">
    <property type="term" value="F:ubiquinone binding"/>
    <property type="evidence" value="ECO:0007669"/>
    <property type="project" value="TreeGrafter"/>
</dbReference>
<keyword evidence="4" id="KW-0812">Transmembrane</keyword>
<comment type="subcellular location">
    <subcellularLocation>
        <location evidence="1 12">Mitochondrion inner membrane</location>
        <topology evidence="1 12">Multi-pass membrane protein</topology>
    </subcellularLocation>
</comment>
<keyword evidence="11" id="KW-0408">Iron</keyword>
<keyword evidence="6 12" id="KW-0809">Transit peptide</keyword>
<dbReference type="GO" id="GO:0006121">
    <property type="term" value="P:mitochondrial electron transport, succinate to ubiquinone"/>
    <property type="evidence" value="ECO:0007669"/>
    <property type="project" value="TreeGrafter"/>
</dbReference>
<evidence type="ECO:0000256" key="10">
    <source>
        <dbReference type="PIRSR" id="PIRSR607992-1"/>
    </source>
</evidence>
<keyword evidence="11" id="KW-0479">Metal-binding</keyword>
<dbReference type="PANTHER" id="PTHR13337">
    <property type="entry name" value="SUCCINATE DEHYDROGENASE"/>
    <property type="match status" value="1"/>
</dbReference>
<evidence type="ECO:0000256" key="5">
    <source>
        <dbReference type="ARBA" id="ARBA00022792"/>
    </source>
</evidence>
<evidence type="ECO:0000256" key="8">
    <source>
        <dbReference type="ARBA" id="ARBA00023128"/>
    </source>
</evidence>
<protein>
    <recommendedName>
        <fullName evidence="12">Succinate dehydrogenase [ubiquinone] cytochrome b small subunit</fullName>
    </recommendedName>
</protein>
<dbReference type="GO" id="GO:0046872">
    <property type="term" value="F:metal ion binding"/>
    <property type="evidence" value="ECO:0007669"/>
    <property type="project" value="UniProtKB-KW"/>
</dbReference>
<dbReference type="OMA" id="SEGSYHW"/>
<evidence type="ECO:0000256" key="7">
    <source>
        <dbReference type="ARBA" id="ARBA00022989"/>
    </source>
</evidence>
<name>A0A163JXE2_ABSGL</name>
<sequence>MSFRLAAPTLRSTARLMVTRQQPMGLVKIHSSAPSHINPVTTPPADRMHGSYHWDLERGVSLALVPIIGAQLALGASPVTDTLLGVVLPIHLHIGFDACITDYFNPRKAPVLGKVLTATLYASTAATLVGCYQFNINDIGLTEFIARLWTA</sequence>
<evidence type="ECO:0000313" key="14">
    <source>
        <dbReference type="Proteomes" id="UP000078561"/>
    </source>
</evidence>
<dbReference type="GO" id="GO:0006099">
    <property type="term" value="P:tricarboxylic acid cycle"/>
    <property type="evidence" value="ECO:0007669"/>
    <property type="project" value="TreeGrafter"/>
</dbReference>
<dbReference type="OrthoDB" id="18577at2759"/>
<evidence type="ECO:0000256" key="12">
    <source>
        <dbReference type="RuleBase" id="RU364031"/>
    </source>
</evidence>
<evidence type="ECO:0000313" key="13">
    <source>
        <dbReference type="EMBL" id="SAM04154.1"/>
    </source>
</evidence>
<gene>
    <name evidence="13" type="primary">ABSGL_10014.1 scaffold 11783</name>
</gene>
<evidence type="ECO:0000256" key="1">
    <source>
        <dbReference type="ARBA" id="ARBA00004448"/>
    </source>
</evidence>
<reference evidence="13" key="1">
    <citation type="submission" date="2016-04" db="EMBL/GenBank/DDBJ databases">
        <authorList>
            <person name="Evans L.H."/>
            <person name="Alamgir A."/>
            <person name="Owens N."/>
            <person name="Weber N.D."/>
            <person name="Virtaneva K."/>
            <person name="Barbian K."/>
            <person name="Babar A."/>
            <person name="Rosenke K."/>
        </authorList>
    </citation>
    <scope>NUCLEOTIDE SEQUENCE [LARGE SCALE GENOMIC DNA]</scope>
    <source>
        <strain evidence="13">CBS 101.48</strain>
    </source>
</reference>
<evidence type="ECO:0000256" key="4">
    <source>
        <dbReference type="ARBA" id="ARBA00022692"/>
    </source>
</evidence>
<keyword evidence="7" id="KW-1133">Transmembrane helix</keyword>
<evidence type="ECO:0000256" key="2">
    <source>
        <dbReference type="ARBA" id="ARBA00007294"/>
    </source>
</evidence>
<dbReference type="InterPro" id="IPR034804">
    <property type="entry name" value="SQR/QFR_C/D"/>
</dbReference>
<comment type="similarity">
    <text evidence="2 12">Belongs to the CybS family.</text>
</comment>
<dbReference type="FunCoup" id="A0A163JXE2">
    <property type="interactions" value="276"/>
</dbReference>
<feature type="binding site" description="axial binding residue" evidence="11">
    <location>
        <position position="91"/>
    </location>
    <ligand>
        <name>heme b</name>
        <dbReference type="ChEBI" id="CHEBI:60344"/>
        <note>ligand shared with SDHC</note>
    </ligand>
    <ligandPart>
        <name>Fe</name>
        <dbReference type="ChEBI" id="CHEBI:18248"/>
    </ligandPart>
</feature>
<dbReference type="InParanoid" id="A0A163JXE2"/>
<accession>A0A163JXE2</accession>
<dbReference type="Proteomes" id="UP000078561">
    <property type="component" value="Unassembled WGS sequence"/>
</dbReference>
<dbReference type="GO" id="GO:0005743">
    <property type="term" value="C:mitochondrial inner membrane"/>
    <property type="evidence" value="ECO:0007669"/>
    <property type="project" value="UniProtKB-SubCell"/>
</dbReference>
<evidence type="ECO:0000256" key="3">
    <source>
        <dbReference type="ARBA" id="ARBA00022448"/>
    </source>
</evidence>
<organism evidence="13">
    <name type="scientific">Absidia glauca</name>
    <name type="common">Pin mould</name>
    <dbReference type="NCBI Taxonomy" id="4829"/>
    <lineage>
        <taxon>Eukaryota</taxon>
        <taxon>Fungi</taxon>
        <taxon>Fungi incertae sedis</taxon>
        <taxon>Mucoromycota</taxon>
        <taxon>Mucoromycotina</taxon>
        <taxon>Mucoromycetes</taxon>
        <taxon>Mucorales</taxon>
        <taxon>Cunninghamellaceae</taxon>
        <taxon>Absidia</taxon>
    </lineage>
</organism>
<dbReference type="Gene3D" id="1.20.1300.10">
    <property type="entry name" value="Fumarate reductase/succinate dehydrogenase, transmembrane subunit"/>
    <property type="match status" value="1"/>
</dbReference>
<dbReference type="CDD" id="cd03496">
    <property type="entry name" value="SQR_TypeC_CybS"/>
    <property type="match status" value="1"/>
</dbReference>